<evidence type="ECO:0000313" key="2">
    <source>
        <dbReference type="Proteomes" id="UP000076021"/>
    </source>
</evidence>
<dbReference type="Proteomes" id="UP000076021">
    <property type="component" value="Chromosome"/>
</dbReference>
<evidence type="ECO:0000313" key="1">
    <source>
        <dbReference type="EMBL" id="AMW98417.1"/>
    </source>
</evidence>
<sequence>MYEQAVKNDYLDKLDEMWERLKQEVLAMKDTTTAVKTETLVWHEGLKLRMVERIAREGDYVRSTVEYESLKSNEIYGPVVFDEGMFPMVEDGIYVYWGKRTPLTVEVFEVVKDFKMPNNVYFGPISLASFISLLFENEPTKEVSKLKLQSAETMAQVSKEAYEKFKEEALQSEHFKRLIKGIEESAETGSTSFLFRTTGEEDPRILDVFEEQLTQAGYRVENGFPDINKLRIEWGEKGK</sequence>
<name>A0A143H9J6_9BACL</name>
<organism evidence="1 2">
    <name type="scientific">Rummeliibacillus stabekisii</name>
    <dbReference type="NCBI Taxonomy" id="241244"/>
    <lineage>
        <taxon>Bacteria</taxon>
        <taxon>Bacillati</taxon>
        <taxon>Bacillota</taxon>
        <taxon>Bacilli</taxon>
        <taxon>Bacillales</taxon>
        <taxon>Caryophanaceae</taxon>
        <taxon>Rummeliibacillus</taxon>
    </lineage>
</organism>
<proteinExistence type="predicted"/>
<dbReference type="RefSeq" id="WP_066785410.1">
    <property type="nucleotide sequence ID" value="NZ_CP014806.1"/>
</dbReference>
<reference evidence="1 2" key="1">
    <citation type="journal article" date="2016" name="Genome Announc.">
        <title>Whole-Genome Sequence of Rummeliibacillus stabekisii Strain PP9 Isolated from Antarctic Soil.</title>
        <authorList>
            <person name="da Mota F.F."/>
            <person name="Vollu R.E."/>
            <person name="Jurelevicius D."/>
            <person name="Seldin L."/>
        </authorList>
    </citation>
    <scope>NUCLEOTIDE SEQUENCE [LARGE SCALE GENOMIC DNA]</scope>
    <source>
        <strain evidence="1 2">PP9</strain>
    </source>
</reference>
<dbReference type="STRING" id="241244.ATY39_02605"/>
<accession>A0A143H9J6</accession>
<dbReference type="EMBL" id="CP014806">
    <property type="protein sequence ID" value="AMW98417.1"/>
    <property type="molecule type" value="Genomic_DNA"/>
</dbReference>
<reference evidence="2" key="2">
    <citation type="submission" date="2016-03" db="EMBL/GenBank/DDBJ databases">
        <authorList>
            <person name="Ploux O."/>
        </authorList>
    </citation>
    <scope>NUCLEOTIDE SEQUENCE [LARGE SCALE GENOMIC DNA]</scope>
    <source>
        <strain evidence="2">PP9</strain>
    </source>
</reference>
<gene>
    <name evidence="1" type="ORF">ATY39_02605</name>
</gene>
<protein>
    <submittedName>
        <fullName evidence="1">Uncharacterized protein</fullName>
    </submittedName>
</protein>
<dbReference type="AlphaFoldDB" id="A0A143H9J6"/>
<keyword evidence="2" id="KW-1185">Reference proteome</keyword>
<dbReference type="KEGG" id="rst:ATY39_02605"/>